<accession>A0ABX0JE16</accession>
<proteinExistence type="predicted"/>
<sequence length="88" mass="9537">YLFFFPSYAYMNDVYEAFMLEAGDAHLHAQTGAQTHLYKQTIMLLLGRDSRAVGSHAAPGHDSRAAGSHAASGRDSRAAGSHAPSWTR</sequence>
<gene>
    <name evidence="2" type="ORF">G9U52_25190</name>
</gene>
<evidence type="ECO:0000313" key="3">
    <source>
        <dbReference type="Proteomes" id="UP001165962"/>
    </source>
</evidence>
<name>A0ABX0JE16_9BACL</name>
<feature type="non-terminal residue" evidence="2">
    <location>
        <position position="1"/>
    </location>
</feature>
<organism evidence="2 3">
    <name type="scientific">Paenibacillus agricola</name>
    <dbReference type="NCBI Taxonomy" id="2716264"/>
    <lineage>
        <taxon>Bacteria</taxon>
        <taxon>Bacillati</taxon>
        <taxon>Bacillota</taxon>
        <taxon>Bacilli</taxon>
        <taxon>Bacillales</taxon>
        <taxon>Paenibacillaceae</taxon>
        <taxon>Paenibacillus</taxon>
    </lineage>
</organism>
<feature type="region of interest" description="Disordered" evidence="1">
    <location>
        <begin position="53"/>
        <end position="88"/>
    </location>
</feature>
<reference evidence="2" key="1">
    <citation type="submission" date="2020-03" db="EMBL/GenBank/DDBJ databases">
        <title>Draft sequencing of Paenibacilllus sp. S3N08.</title>
        <authorList>
            <person name="Kim D.-U."/>
        </authorList>
    </citation>
    <scope>NUCLEOTIDE SEQUENCE</scope>
    <source>
        <strain evidence="2">S3N08</strain>
    </source>
</reference>
<dbReference type="RefSeq" id="WP_166153432.1">
    <property type="nucleotide sequence ID" value="NZ_JAAOIW010000011.1"/>
</dbReference>
<protein>
    <submittedName>
        <fullName evidence="2">Uncharacterized protein</fullName>
    </submittedName>
</protein>
<dbReference type="EMBL" id="JAAOIW010000011">
    <property type="protein sequence ID" value="NHN33117.1"/>
    <property type="molecule type" value="Genomic_DNA"/>
</dbReference>
<evidence type="ECO:0000256" key="1">
    <source>
        <dbReference type="SAM" id="MobiDB-lite"/>
    </source>
</evidence>
<keyword evidence="3" id="KW-1185">Reference proteome</keyword>
<comment type="caution">
    <text evidence="2">The sequence shown here is derived from an EMBL/GenBank/DDBJ whole genome shotgun (WGS) entry which is preliminary data.</text>
</comment>
<dbReference type="Proteomes" id="UP001165962">
    <property type="component" value="Unassembled WGS sequence"/>
</dbReference>
<evidence type="ECO:0000313" key="2">
    <source>
        <dbReference type="EMBL" id="NHN33117.1"/>
    </source>
</evidence>
<feature type="compositionally biased region" description="Low complexity" evidence="1">
    <location>
        <begin position="78"/>
        <end position="88"/>
    </location>
</feature>